<protein>
    <submittedName>
        <fullName evidence="2">Uncharacterized protein</fullName>
    </submittedName>
</protein>
<feature type="region of interest" description="Disordered" evidence="1">
    <location>
        <begin position="23"/>
        <end position="47"/>
    </location>
</feature>
<feature type="compositionally biased region" description="Polar residues" evidence="1">
    <location>
        <begin position="98"/>
        <end position="112"/>
    </location>
</feature>
<reference evidence="2 3" key="1">
    <citation type="journal article" date="2018" name="BMC Genomics">
        <title>Comparative genome analyses reveal sequence features reflecting distinct modes of host-adaptation between dicot and monocot powdery mildew.</title>
        <authorList>
            <person name="Wu Y."/>
            <person name="Ma X."/>
            <person name="Pan Z."/>
            <person name="Kale S.D."/>
            <person name="Song Y."/>
            <person name="King H."/>
            <person name="Zhang Q."/>
            <person name="Presley C."/>
            <person name="Deng X."/>
            <person name="Wei C.I."/>
            <person name="Xiao S."/>
        </authorList>
    </citation>
    <scope>NUCLEOTIDE SEQUENCE [LARGE SCALE GENOMIC DNA]</scope>
    <source>
        <strain evidence="2">UMSG2</strain>
    </source>
</reference>
<evidence type="ECO:0000256" key="1">
    <source>
        <dbReference type="SAM" id="MobiDB-lite"/>
    </source>
</evidence>
<sequence length="394" mass="44710">MDEIMGQLKNITSALSDLKINQDKRKEKETVEEVETAPSQSLFAPSKPSTFFKPISDKFNFAEASNPSTSFKIPKTERLDFSSLRETTTLPEKRKSQFAKQRSSTGNTSEYQGIQTSKEGAINLYQLPPSNITQLTQREEKVKKYFPDFFPRSEAENPDSLLREATKRNRVVFSSELKLKCANSQTLEKLYHMQVAMIQSMLPYTAWPVRVASEMDEDFLAARRAINNYSLDWAGAVNCILTVLFKHNVLSAPLANLAMLTVRTGETSLQFARRLRKHVYSLPNDLILSAQQSLPKTWTIIQRDIRDMSNDELSDYVLQVSEGVERWTLEDETYKKQYQQTPIPVQVYDKDDALDQSKSSAPTIAEPGSYGTNAYATNDRVQFPFEDSYPAGGS</sequence>
<dbReference type="Proteomes" id="UP000286134">
    <property type="component" value="Unassembled WGS sequence"/>
</dbReference>
<proteinExistence type="predicted"/>
<comment type="caution">
    <text evidence="2">The sequence shown here is derived from an EMBL/GenBank/DDBJ whole genome shotgun (WGS) entry which is preliminary data.</text>
</comment>
<feature type="compositionally biased region" description="Polar residues" evidence="1">
    <location>
        <begin position="37"/>
        <end position="47"/>
    </location>
</feature>
<gene>
    <name evidence="2" type="ORF">OnM2_001001</name>
</gene>
<name>A0A420I845_9PEZI</name>
<dbReference type="OrthoDB" id="10338392at2759"/>
<evidence type="ECO:0000313" key="3">
    <source>
        <dbReference type="Proteomes" id="UP000286134"/>
    </source>
</evidence>
<feature type="region of interest" description="Disordered" evidence="1">
    <location>
        <begin position="84"/>
        <end position="112"/>
    </location>
</feature>
<organism evidence="2 3">
    <name type="scientific">Erysiphe neolycopersici</name>
    <dbReference type="NCBI Taxonomy" id="212602"/>
    <lineage>
        <taxon>Eukaryota</taxon>
        <taxon>Fungi</taxon>
        <taxon>Dikarya</taxon>
        <taxon>Ascomycota</taxon>
        <taxon>Pezizomycotina</taxon>
        <taxon>Leotiomycetes</taxon>
        <taxon>Erysiphales</taxon>
        <taxon>Erysiphaceae</taxon>
        <taxon>Erysiphe</taxon>
    </lineage>
</organism>
<keyword evidence="3" id="KW-1185">Reference proteome</keyword>
<evidence type="ECO:0000313" key="2">
    <source>
        <dbReference type="EMBL" id="RKF65887.1"/>
    </source>
</evidence>
<dbReference type="AlphaFoldDB" id="A0A420I845"/>
<feature type="region of interest" description="Disordered" evidence="1">
    <location>
        <begin position="354"/>
        <end position="376"/>
    </location>
</feature>
<accession>A0A420I845</accession>
<dbReference type="EMBL" id="MCFK01000199">
    <property type="protein sequence ID" value="RKF65887.1"/>
    <property type="molecule type" value="Genomic_DNA"/>
</dbReference>